<name>Q3LWD8_BIGNA</name>
<keyword evidence="1" id="KW-0542">Nucleomorph</keyword>
<dbReference type="Proteomes" id="UP000243425">
    <property type="component" value="Nucleomorph 1"/>
</dbReference>
<dbReference type="InterPro" id="IPR014722">
    <property type="entry name" value="Rib_uL2_dom2"/>
</dbReference>
<dbReference type="GO" id="GO:0005840">
    <property type="term" value="C:ribosome"/>
    <property type="evidence" value="ECO:0007669"/>
    <property type="project" value="UniProtKB-KW"/>
</dbReference>
<dbReference type="RefSeq" id="XP_001712839.1">
    <property type="nucleotide sequence ID" value="XM_001712787.1"/>
</dbReference>
<evidence type="ECO:0000313" key="1">
    <source>
        <dbReference type="EMBL" id="ABA27227.1"/>
    </source>
</evidence>
<sequence length="124" mass="14191">MSFGKLIKNNIYLNKTISSMNGECVRPQASPLMINIRFFKRGSVVYLRKGKNIGRIGIIYDIVNQKKVIVYLLNKKILNTRIESLFMSKYSIALPSSSHNTPLVSKLIDSKIKEIRNLISFKNI</sequence>
<keyword evidence="1" id="KW-0689">Ribosomal protein</keyword>
<reference evidence="1 2" key="1">
    <citation type="journal article" date="2006" name="Proc. Natl. Acad. Sci. U.S.A.">
        <title>Complete nucleotide sequence of the chlorarachniophyte nucleomorph: nature's smallest nucleus.</title>
        <authorList>
            <person name="Gilson P.R."/>
            <person name="Su V."/>
            <person name="Slamovits C.H."/>
            <person name="Reith M.E."/>
            <person name="Keeling P.J."/>
            <person name="McFadden G.I."/>
        </authorList>
    </citation>
    <scope>NUCLEOTIDE SEQUENCE [LARGE SCALE GENOMIC DNA]</scope>
    <source>
        <strain evidence="2">CCMP621</strain>
    </source>
</reference>
<dbReference type="InterPro" id="IPR008991">
    <property type="entry name" value="Translation_prot_SH3-like_sf"/>
</dbReference>
<organism evidence="1 2">
    <name type="scientific">Bigelowiella natans</name>
    <name type="common">Pedinomonas minutissima</name>
    <name type="synonym">Chlorarachnion sp. (strain CCMP621)</name>
    <dbReference type="NCBI Taxonomy" id="227086"/>
    <lineage>
        <taxon>Eukaryota</taxon>
        <taxon>Sar</taxon>
        <taxon>Rhizaria</taxon>
        <taxon>Cercozoa</taxon>
        <taxon>Chlorarachniophyceae</taxon>
        <taxon>Bigelowiella</taxon>
    </lineage>
</organism>
<protein>
    <submittedName>
        <fullName evidence="1">Ribosomal protein L14A</fullName>
    </submittedName>
</protein>
<keyword evidence="1" id="KW-0687">Ribonucleoprotein</keyword>
<dbReference type="EMBL" id="DQ158856">
    <property type="protein sequence ID" value="ABA27227.1"/>
    <property type="molecule type" value="Genomic_DNA"/>
</dbReference>
<dbReference type="AlphaFoldDB" id="Q3LWD8"/>
<geneLocation type="nucleomorph" evidence="1"/>
<dbReference type="SMR" id="Q3LWD8"/>
<proteinExistence type="predicted"/>
<dbReference type="GeneID" id="5788377"/>
<dbReference type="SUPFAM" id="SSF50104">
    <property type="entry name" value="Translation proteins SH3-like domain"/>
    <property type="match status" value="1"/>
</dbReference>
<accession>Q3LWD8</accession>
<evidence type="ECO:0000313" key="2">
    <source>
        <dbReference type="Proteomes" id="UP000243425"/>
    </source>
</evidence>
<dbReference type="Gene3D" id="2.30.30.30">
    <property type="match status" value="1"/>
</dbReference>
<gene>
    <name evidence="1" type="primary">rpl14A</name>
</gene>